<proteinExistence type="predicted"/>
<reference evidence="1 2" key="1">
    <citation type="submission" date="2018-02" db="EMBL/GenBank/DDBJ databases">
        <title>The genomes of Aspergillus section Nigri reveals drivers in fungal speciation.</title>
        <authorList>
            <consortium name="DOE Joint Genome Institute"/>
            <person name="Vesth T.C."/>
            <person name="Nybo J."/>
            <person name="Theobald S."/>
            <person name="Brandl J."/>
            <person name="Frisvad J.C."/>
            <person name="Nielsen K.F."/>
            <person name="Lyhne E.K."/>
            <person name="Kogle M.E."/>
            <person name="Kuo A."/>
            <person name="Riley R."/>
            <person name="Clum A."/>
            <person name="Nolan M."/>
            <person name="Lipzen A."/>
            <person name="Salamov A."/>
            <person name="Henrissat B."/>
            <person name="Wiebenga A."/>
            <person name="De vries R.P."/>
            <person name="Grigoriev I.V."/>
            <person name="Mortensen U.H."/>
            <person name="Andersen M.R."/>
            <person name="Baker S.E."/>
        </authorList>
    </citation>
    <scope>NUCLEOTIDE SEQUENCE [LARGE SCALE GENOMIC DNA]</scope>
    <source>
        <strain evidence="1 2">CBS 121057</strain>
    </source>
</reference>
<sequence>MPLCYTKHISLPSRPLPSLPNNKLIIYYVLRSTQSRPLKYYYYLSGMYPTYYLPSRSPSAMHQAHDAYIHYIHTMYMHTYTPACIPAAGTPPPPTFLRFWSARYIPT</sequence>
<evidence type="ECO:0000313" key="1">
    <source>
        <dbReference type="EMBL" id="PYI07101.1"/>
    </source>
</evidence>
<dbReference type="Proteomes" id="UP000248423">
    <property type="component" value="Unassembled WGS sequence"/>
</dbReference>
<keyword evidence="2" id="KW-1185">Reference proteome</keyword>
<name>A0A319EBL6_ASPSB</name>
<dbReference type="VEuPathDB" id="FungiDB:BO78DRAFT_104083"/>
<organism evidence="1 2">
    <name type="scientific">Aspergillus sclerotiicarbonarius (strain CBS 121057 / IBT 28362)</name>
    <dbReference type="NCBI Taxonomy" id="1448318"/>
    <lineage>
        <taxon>Eukaryota</taxon>
        <taxon>Fungi</taxon>
        <taxon>Dikarya</taxon>
        <taxon>Ascomycota</taxon>
        <taxon>Pezizomycotina</taxon>
        <taxon>Eurotiomycetes</taxon>
        <taxon>Eurotiomycetidae</taxon>
        <taxon>Eurotiales</taxon>
        <taxon>Aspergillaceae</taxon>
        <taxon>Aspergillus</taxon>
        <taxon>Aspergillus subgen. Circumdati</taxon>
    </lineage>
</organism>
<evidence type="ECO:0000313" key="2">
    <source>
        <dbReference type="Proteomes" id="UP000248423"/>
    </source>
</evidence>
<dbReference type="EMBL" id="KZ826344">
    <property type="protein sequence ID" value="PYI07101.1"/>
    <property type="molecule type" value="Genomic_DNA"/>
</dbReference>
<gene>
    <name evidence="1" type="ORF">BO78DRAFT_104083</name>
</gene>
<dbReference type="AlphaFoldDB" id="A0A319EBL6"/>
<protein>
    <submittedName>
        <fullName evidence="1">Uncharacterized protein</fullName>
    </submittedName>
</protein>
<accession>A0A319EBL6</accession>